<comment type="cofactor">
    <cofactor evidence="1">
        <name>Mn(2+)</name>
        <dbReference type="ChEBI" id="CHEBI:29035"/>
    </cofactor>
</comment>
<sequence length="621" mass="69184">MGNAYLQEEFSKAEAAISSISSKIGKAIQNKYQNVALNKGYGSTQEFFQKDLRGISGGLMNSSIKRHHIDLQDEPVLPVSKRGTEILSDPLLNKGTGFPDSERDELSLKGLVPPQVVSIDDQVRRVMENYRRKTSDLERYIHLEALHDRNETLYYRVLLEYIDELTPIIYTPVVGQACQHFGHIYRRTRGMYFSSSNRGHFREMVKNWPEEEIDIIVVTDGSRILGLGDLGSNGMGISIGKLSLYVGCAGIYPSKTLPVMLDVGTNNKDLQNDVFYLGERNDRLVGEEFDGMVEEFVNAVTERWPEVLIQFEDFTNDHAFPLLERYRERVLCFNDDIQGTGAVTLAGILSGLRVTGERLSKQRFVFLGAGSAGVGIADMIVSGMVEEGMSESEARKQFWLVDSKGLVTQSRIDELAVHKIPYAQNGEFVSSLQQVVRQVKPTALIGVSQQAGSFTEEVIKEMQSHVSRPLIMALSNPTSQSECTAEQAFRWTDGQVLFASGSPFSPVTFGGKVFVPGQGNNMYIFPGVGLGAILCNSRQVTDSMFYAAAKTLSALVTPEELEVGKLYPDLKTIREISSQIAAAVCEVAFKENLAQIERPEDLLNYVKQRMYQPHYLPYKAV</sequence>
<proteinExistence type="inferred from homology"/>
<evidence type="ECO:0000256" key="2">
    <source>
        <dbReference type="ARBA" id="ARBA00001946"/>
    </source>
</evidence>
<feature type="domain" description="Malic enzyme NAD-binding" evidence="6">
    <location>
        <begin position="337"/>
        <end position="589"/>
    </location>
</feature>
<keyword evidence="5" id="KW-0560">Oxidoreductase</keyword>
<organism evidence="8">
    <name type="scientific">marine metagenome</name>
    <dbReference type="NCBI Taxonomy" id="408172"/>
    <lineage>
        <taxon>unclassified sequences</taxon>
        <taxon>metagenomes</taxon>
        <taxon>ecological metagenomes</taxon>
    </lineage>
</organism>
<dbReference type="PANTHER" id="PTHR23406:SF32">
    <property type="entry name" value="NADP-DEPENDENT MALIC ENZYME"/>
    <property type="match status" value="1"/>
</dbReference>
<evidence type="ECO:0008006" key="9">
    <source>
        <dbReference type="Google" id="ProtNLM"/>
    </source>
</evidence>
<reference evidence="8" key="1">
    <citation type="submission" date="2018-05" db="EMBL/GenBank/DDBJ databases">
        <authorList>
            <person name="Lanie J.A."/>
            <person name="Ng W.-L."/>
            <person name="Kazmierczak K.M."/>
            <person name="Andrzejewski T.M."/>
            <person name="Davidsen T.M."/>
            <person name="Wayne K.J."/>
            <person name="Tettelin H."/>
            <person name="Glass J.I."/>
            <person name="Rusch D."/>
            <person name="Podicherti R."/>
            <person name="Tsui H.-C.T."/>
            <person name="Winkler M.E."/>
        </authorList>
    </citation>
    <scope>NUCLEOTIDE SEQUENCE</scope>
</reference>
<dbReference type="SMART" id="SM01274">
    <property type="entry name" value="malic"/>
    <property type="match status" value="1"/>
</dbReference>
<evidence type="ECO:0000259" key="6">
    <source>
        <dbReference type="SMART" id="SM00919"/>
    </source>
</evidence>
<protein>
    <recommendedName>
        <fullName evidence="9">Malic enzyme</fullName>
    </recommendedName>
</protein>
<dbReference type="InterPro" id="IPR012302">
    <property type="entry name" value="Malic_NAD-bd"/>
</dbReference>
<evidence type="ECO:0000256" key="1">
    <source>
        <dbReference type="ARBA" id="ARBA00001936"/>
    </source>
</evidence>
<dbReference type="SUPFAM" id="SSF53223">
    <property type="entry name" value="Aminoacid dehydrogenase-like, N-terminal domain"/>
    <property type="match status" value="1"/>
</dbReference>
<dbReference type="Pfam" id="PF00390">
    <property type="entry name" value="malic"/>
    <property type="match status" value="1"/>
</dbReference>
<dbReference type="InterPro" id="IPR015884">
    <property type="entry name" value="Malic_enzyme_CS"/>
</dbReference>
<dbReference type="PANTHER" id="PTHR23406">
    <property type="entry name" value="MALIC ENZYME-RELATED"/>
    <property type="match status" value="1"/>
</dbReference>
<dbReference type="Gene3D" id="3.40.50.10380">
    <property type="entry name" value="Malic enzyme, N-terminal domain"/>
    <property type="match status" value="1"/>
</dbReference>
<dbReference type="GO" id="GO:0006108">
    <property type="term" value="P:malate metabolic process"/>
    <property type="evidence" value="ECO:0007669"/>
    <property type="project" value="TreeGrafter"/>
</dbReference>
<dbReference type="InterPro" id="IPR036291">
    <property type="entry name" value="NAD(P)-bd_dom_sf"/>
</dbReference>
<dbReference type="Pfam" id="PF03949">
    <property type="entry name" value="Malic_M"/>
    <property type="match status" value="1"/>
</dbReference>
<dbReference type="InterPro" id="IPR012301">
    <property type="entry name" value="Malic_N_dom"/>
</dbReference>
<dbReference type="GO" id="GO:0004471">
    <property type="term" value="F:malate dehydrogenase (decarboxylating) (NAD+) activity"/>
    <property type="evidence" value="ECO:0007669"/>
    <property type="project" value="TreeGrafter"/>
</dbReference>
<dbReference type="SMART" id="SM00919">
    <property type="entry name" value="Malic_M"/>
    <property type="match status" value="1"/>
</dbReference>
<dbReference type="GO" id="GO:0005739">
    <property type="term" value="C:mitochondrion"/>
    <property type="evidence" value="ECO:0007669"/>
    <property type="project" value="TreeGrafter"/>
</dbReference>
<dbReference type="InterPro" id="IPR001891">
    <property type="entry name" value="Malic_OxRdtase"/>
</dbReference>
<evidence type="ECO:0000256" key="4">
    <source>
        <dbReference type="ARBA" id="ARBA00022723"/>
    </source>
</evidence>
<dbReference type="SUPFAM" id="SSF51735">
    <property type="entry name" value="NAD(P)-binding Rossmann-fold domains"/>
    <property type="match status" value="1"/>
</dbReference>
<dbReference type="CDD" id="cd05312">
    <property type="entry name" value="NAD_bind_1_malic_enz"/>
    <property type="match status" value="1"/>
</dbReference>
<gene>
    <name evidence="8" type="ORF">METZ01_LOCUS8965</name>
</gene>
<name>A0A381NNH4_9ZZZZ</name>
<evidence type="ECO:0000313" key="8">
    <source>
        <dbReference type="EMBL" id="SUZ56111.1"/>
    </source>
</evidence>
<dbReference type="InterPro" id="IPR046346">
    <property type="entry name" value="Aminoacid_DH-like_N_sf"/>
</dbReference>
<comment type="cofactor">
    <cofactor evidence="2">
        <name>Mg(2+)</name>
        <dbReference type="ChEBI" id="CHEBI:18420"/>
    </cofactor>
</comment>
<feature type="domain" description="Malic enzyme N-terminal" evidence="7">
    <location>
        <begin position="147"/>
        <end position="327"/>
    </location>
</feature>
<evidence type="ECO:0000256" key="3">
    <source>
        <dbReference type="ARBA" id="ARBA00008785"/>
    </source>
</evidence>
<evidence type="ECO:0000256" key="5">
    <source>
        <dbReference type="ARBA" id="ARBA00023002"/>
    </source>
</evidence>
<dbReference type="NCBIfam" id="NF010052">
    <property type="entry name" value="PRK13529.1"/>
    <property type="match status" value="1"/>
</dbReference>
<dbReference type="GO" id="GO:0046872">
    <property type="term" value="F:metal ion binding"/>
    <property type="evidence" value="ECO:0007669"/>
    <property type="project" value="UniProtKB-KW"/>
</dbReference>
<dbReference type="PRINTS" id="PR00072">
    <property type="entry name" value="MALOXRDTASE"/>
</dbReference>
<dbReference type="Gene3D" id="3.40.50.720">
    <property type="entry name" value="NAD(P)-binding Rossmann-like Domain"/>
    <property type="match status" value="1"/>
</dbReference>
<dbReference type="AlphaFoldDB" id="A0A381NNH4"/>
<accession>A0A381NNH4</accession>
<dbReference type="GO" id="GO:0051287">
    <property type="term" value="F:NAD binding"/>
    <property type="evidence" value="ECO:0007669"/>
    <property type="project" value="InterPro"/>
</dbReference>
<dbReference type="EMBL" id="UINC01000480">
    <property type="protein sequence ID" value="SUZ56111.1"/>
    <property type="molecule type" value="Genomic_DNA"/>
</dbReference>
<evidence type="ECO:0000259" key="7">
    <source>
        <dbReference type="SMART" id="SM01274"/>
    </source>
</evidence>
<dbReference type="InterPro" id="IPR037062">
    <property type="entry name" value="Malic_N_dom_sf"/>
</dbReference>
<dbReference type="PROSITE" id="PS00331">
    <property type="entry name" value="MALIC_ENZYMES"/>
    <property type="match status" value="1"/>
</dbReference>
<dbReference type="FunFam" id="3.40.50.720:FF:000182">
    <property type="entry name" value="NAD-dependent malic enzyme"/>
    <property type="match status" value="1"/>
</dbReference>
<comment type="similarity">
    <text evidence="3">Belongs to the malic enzymes family.</text>
</comment>
<dbReference type="PIRSF" id="PIRSF000106">
    <property type="entry name" value="ME"/>
    <property type="match status" value="1"/>
</dbReference>
<keyword evidence="4" id="KW-0479">Metal-binding</keyword>